<dbReference type="OrthoDB" id="9771544at2"/>
<evidence type="ECO:0000256" key="3">
    <source>
        <dbReference type="ARBA" id="ARBA00022475"/>
    </source>
</evidence>
<dbReference type="PROSITE" id="PS50928">
    <property type="entry name" value="ABC_TM1"/>
    <property type="match status" value="1"/>
</dbReference>
<comment type="caution">
    <text evidence="9">The sequence shown here is derived from an EMBL/GenBank/DDBJ whole genome shotgun (WGS) entry which is preliminary data.</text>
</comment>
<name>A0A329MM38_9BACL</name>
<feature type="transmembrane region" description="Helical" evidence="7">
    <location>
        <begin position="177"/>
        <end position="195"/>
    </location>
</feature>
<proteinExistence type="inferred from homology"/>
<accession>A0A329MM38</accession>
<dbReference type="GO" id="GO:0055085">
    <property type="term" value="P:transmembrane transport"/>
    <property type="evidence" value="ECO:0007669"/>
    <property type="project" value="InterPro"/>
</dbReference>
<gene>
    <name evidence="9" type="ORF">DQG23_14250</name>
</gene>
<sequence length="329" mass="37457">MKETRFTLVYRRRPAHEPVSASGFLRSTGVRRVKDAISATIHYVMILSLSFVFLYPMLYMISQSFMTGQDVADALVQWIPKSLKFDNFIFAFNSLSYMKHFKNSVILSLGGALLQLFGCALAGYGFARYRFPGYTLLMVLLLFTFLVPPQSIVVPLFLLFSDLKMMNTYLPLLVPNFFGHGLRGALFVLVYMQFFRGLPHQLEEAAKIDGAGPWRTFISIMVPLAKPAILVVFLFSIVWHWNDSFFPNLYLNKSDTFTLNQKLGTIEVTKEKDETGMKQDSKDVIGELPTNHEKLMAGAFLTILPILLLYLFTQRYFVESVERTGIAGE</sequence>
<feature type="transmembrane region" description="Helical" evidence="7">
    <location>
        <begin position="134"/>
        <end position="157"/>
    </location>
</feature>
<keyword evidence="5 7" id="KW-1133">Transmembrane helix</keyword>
<keyword evidence="2 7" id="KW-0813">Transport</keyword>
<dbReference type="Pfam" id="PF00528">
    <property type="entry name" value="BPD_transp_1"/>
    <property type="match status" value="1"/>
</dbReference>
<dbReference type="CDD" id="cd06261">
    <property type="entry name" value="TM_PBP2"/>
    <property type="match status" value="1"/>
</dbReference>
<reference evidence="9 10" key="1">
    <citation type="journal article" date="2009" name="Int. J. Syst. Evol. Microbiol.">
        <title>Paenibacillus contaminans sp. nov., isolated from a contaminated laboratory plate.</title>
        <authorList>
            <person name="Chou J.H."/>
            <person name="Lee J.H."/>
            <person name="Lin M.C."/>
            <person name="Chang P.S."/>
            <person name="Arun A.B."/>
            <person name="Young C.C."/>
            <person name="Chen W.M."/>
        </authorList>
    </citation>
    <scope>NUCLEOTIDE SEQUENCE [LARGE SCALE GENOMIC DNA]</scope>
    <source>
        <strain evidence="9 10">CKOBP-6</strain>
    </source>
</reference>
<evidence type="ECO:0000256" key="4">
    <source>
        <dbReference type="ARBA" id="ARBA00022692"/>
    </source>
</evidence>
<keyword evidence="10" id="KW-1185">Reference proteome</keyword>
<keyword evidence="4 7" id="KW-0812">Transmembrane</keyword>
<dbReference type="RefSeq" id="WP_113031528.1">
    <property type="nucleotide sequence ID" value="NZ_QMFB01000007.1"/>
</dbReference>
<evidence type="ECO:0000256" key="5">
    <source>
        <dbReference type="ARBA" id="ARBA00022989"/>
    </source>
</evidence>
<dbReference type="PANTHER" id="PTHR43744:SF6">
    <property type="entry name" value="ABC TRANSPORTER PERMEASE PROTEIN YESQ-RELATED"/>
    <property type="match status" value="1"/>
</dbReference>
<dbReference type="AlphaFoldDB" id="A0A329MM38"/>
<keyword evidence="6 7" id="KW-0472">Membrane</keyword>
<organism evidence="9 10">
    <name type="scientific">Paenibacillus contaminans</name>
    <dbReference type="NCBI Taxonomy" id="450362"/>
    <lineage>
        <taxon>Bacteria</taxon>
        <taxon>Bacillati</taxon>
        <taxon>Bacillota</taxon>
        <taxon>Bacilli</taxon>
        <taxon>Bacillales</taxon>
        <taxon>Paenibacillaceae</taxon>
        <taxon>Paenibacillus</taxon>
    </lineage>
</organism>
<keyword evidence="3" id="KW-1003">Cell membrane</keyword>
<evidence type="ECO:0000256" key="7">
    <source>
        <dbReference type="RuleBase" id="RU363032"/>
    </source>
</evidence>
<comment type="subcellular location">
    <subcellularLocation>
        <location evidence="1 7">Cell membrane</location>
        <topology evidence="1 7">Multi-pass membrane protein</topology>
    </subcellularLocation>
</comment>
<evidence type="ECO:0000256" key="6">
    <source>
        <dbReference type="ARBA" id="ARBA00023136"/>
    </source>
</evidence>
<dbReference type="Proteomes" id="UP000250369">
    <property type="component" value="Unassembled WGS sequence"/>
</dbReference>
<feature type="transmembrane region" description="Helical" evidence="7">
    <location>
        <begin position="41"/>
        <end position="61"/>
    </location>
</feature>
<dbReference type="PANTHER" id="PTHR43744">
    <property type="entry name" value="ABC TRANSPORTER PERMEASE PROTEIN MG189-RELATED-RELATED"/>
    <property type="match status" value="1"/>
</dbReference>
<dbReference type="Gene3D" id="1.10.3720.10">
    <property type="entry name" value="MetI-like"/>
    <property type="match status" value="1"/>
</dbReference>
<feature type="transmembrane region" description="Helical" evidence="7">
    <location>
        <begin position="105"/>
        <end position="127"/>
    </location>
</feature>
<protein>
    <submittedName>
        <fullName evidence="9">Carbohydrate ABC transporter permease</fullName>
    </submittedName>
</protein>
<evidence type="ECO:0000256" key="1">
    <source>
        <dbReference type="ARBA" id="ARBA00004651"/>
    </source>
</evidence>
<dbReference type="SUPFAM" id="SSF161098">
    <property type="entry name" value="MetI-like"/>
    <property type="match status" value="1"/>
</dbReference>
<comment type="similarity">
    <text evidence="7">Belongs to the binding-protein-dependent transport system permease family.</text>
</comment>
<dbReference type="EMBL" id="QMFB01000007">
    <property type="protein sequence ID" value="RAV20670.1"/>
    <property type="molecule type" value="Genomic_DNA"/>
</dbReference>
<feature type="transmembrane region" description="Helical" evidence="7">
    <location>
        <begin position="216"/>
        <end position="241"/>
    </location>
</feature>
<evidence type="ECO:0000256" key="2">
    <source>
        <dbReference type="ARBA" id="ARBA00022448"/>
    </source>
</evidence>
<dbReference type="GO" id="GO:0005886">
    <property type="term" value="C:plasma membrane"/>
    <property type="evidence" value="ECO:0007669"/>
    <property type="project" value="UniProtKB-SubCell"/>
</dbReference>
<dbReference type="InterPro" id="IPR035906">
    <property type="entry name" value="MetI-like_sf"/>
</dbReference>
<dbReference type="InterPro" id="IPR000515">
    <property type="entry name" value="MetI-like"/>
</dbReference>
<feature type="domain" description="ABC transmembrane type-1" evidence="8">
    <location>
        <begin position="101"/>
        <end position="313"/>
    </location>
</feature>
<evidence type="ECO:0000313" key="9">
    <source>
        <dbReference type="EMBL" id="RAV20670.1"/>
    </source>
</evidence>
<feature type="transmembrane region" description="Helical" evidence="7">
    <location>
        <begin position="295"/>
        <end position="313"/>
    </location>
</feature>
<evidence type="ECO:0000259" key="8">
    <source>
        <dbReference type="PROSITE" id="PS50928"/>
    </source>
</evidence>
<evidence type="ECO:0000313" key="10">
    <source>
        <dbReference type="Proteomes" id="UP000250369"/>
    </source>
</evidence>